<feature type="domain" description="Methyltransferase" evidence="1">
    <location>
        <begin position="181"/>
        <end position="281"/>
    </location>
</feature>
<evidence type="ECO:0000313" key="2">
    <source>
        <dbReference type="EMBL" id="MBX8643829.1"/>
    </source>
</evidence>
<dbReference type="GO" id="GO:0032259">
    <property type="term" value="P:methylation"/>
    <property type="evidence" value="ECO:0007669"/>
    <property type="project" value="UniProtKB-KW"/>
</dbReference>
<dbReference type="SUPFAM" id="SSF53335">
    <property type="entry name" value="S-adenosyl-L-methionine-dependent methyltransferases"/>
    <property type="match status" value="1"/>
</dbReference>
<dbReference type="Gene3D" id="3.40.50.150">
    <property type="entry name" value="Vaccinia Virus protein VP39"/>
    <property type="match status" value="1"/>
</dbReference>
<gene>
    <name evidence="2" type="ORF">KIY12_03785</name>
</gene>
<dbReference type="InterPro" id="IPR041698">
    <property type="entry name" value="Methyltransf_25"/>
</dbReference>
<organism evidence="2 3">
    <name type="scientific">Candidatus Sysuiplasma superficiale</name>
    <dbReference type="NCBI Taxonomy" id="2823368"/>
    <lineage>
        <taxon>Archaea</taxon>
        <taxon>Methanobacteriati</taxon>
        <taxon>Thermoplasmatota</taxon>
        <taxon>Thermoplasmata</taxon>
        <taxon>Candidatus Sysuiplasmatales</taxon>
        <taxon>Candidatus Sysuiplasmataceae</taxon>
        <taxon>Candidatus Sysuiplasma</taxon>
    </lineage>
</organism>
<sequence length="407" mass="47004">MNLSWISVTNIKTIVRVIILPLPQMSEKPLLLETSGGMLPLSYVMDEDKVYLMESGNSARWPSFCLRRRQVDFEIDGVRKSGVVSLVVKEDERRDVIERFLLKYGSDYFSKFFSEGSRIICIDPKAAFHPSDNSYYEWLEEEFDSVADSYDTHIFGNRVNLLLRKRSLETLRNYLKRGDCILEIGCGTGAETIELLRDGYEICAVDISSRMLENLRRKAQSEGLAEKLTLRKMRASELSFLRKEMGGDSFDLCYSTYGALNCEPELEKLPYEISVLLKQNGYFVAGVYNRFCISEILCYSISMKFNRLFWRLGNPIPEGRSRFCIDVYAFSFGEFSNLFEQHFEALDVRGVPVLLPPSNFKLPISLMERRFDKLENIDKALSGVWPLNLLGDHFIVVMANRKKRLRE</sequence>
<keyword evidence="2" id="KW-0808">Transferase</keyword>
<dbReference type="CDD" id="cd02440">
    <property type="entry name" value="AdoMet_MTases"/>
    <property type="match status" value="1"/>
</dbReference>
<evidence type="ECO:0000259" key="1">
    <source>
        <dbReference type="Pfam" id="PF13649"/>
    </source>
</evidence>
<reference evidence="2" key="1">
    <citation type="submission" date="2021-05" db="EMBL/GenBank/DDBJ databases">
        <title>Genomic insights into ecological role and evolution of a novel Thermoplasmata order Candidatus Sysuiplasmatales.</title>
        <authorList>
            <person name="Yuan Y."/>
        </authorList>
    </citation>
    <scope>NUCLEOTIDE SEQUENCE</scope>
    <source>
        <strain evidence="2">TUT19-bin139</strain>
    </source>
</reference>
<proteinExistence type="predicted"/>
<dbReference type="Pfam" id="PF13649">
    <property type="entry name" value="Methyltransf_25"/>
    <property type="match status" value="1"/>
</dbReference>
<comment type="caution">
    <text evidence="2">The sequence shown here is derived from an EMBL/GenBank/DDBJ whole genome shotgun (WGS) entry which is preliminary data.</text>
</comment>
<name>A0A8J7YSK3_9ARCH</name>
<accession>A0A8J7YSK3</accession>
<dbReference type="GO" id="GO:0008168">
    <property type="term" value="F:methyltransferase activity"/>
    <property type="evidence" value="ECO:0007669"/>
    <property type="project" value="UniProtKB-KW"/>
</dbReference>
<evidence type="ECO:0000313" key="3">
    <source>
        <dbReference type="Proteomes" id="UP000750197"/>
    </source>
</evidence>
<dbReference type="InterPro" id="IPR029063">
    <property type="entry name" value="SAM-dependent_MTases_sf"/>
</dbReference>
<dbReference type="AlphaFoldDB" id="A0A8J7YSK3"/>
<dbReference type="EMBL" id="JAHEAC010000022">
    <property type="protein sequence ID" value="MBX8643829.1"/>
    <property type="molecule type" value="Genomic_DNA"/>
</dbReference>
<protein>
    <submittedName>
        <fullName evidence="2">Methyltransferase domain-containing protein</fullName>
    </submittedName>
</protein>
<keyword evidence="2" id="KW-0489">Methyltransferase</keyword>
<dbReference type="Proteomes" id="UP000750197">
    <property type="component" value="Unassembled WGS sequence"/>
</dbReference>